<dbReference type="GO" id="GO:0005737">
    <property type="term" value="C:cytoplasm"/>
    <property type="evidence" value="ECO:0007669"/>
    <property type="project" value="TreeGrafter"/>
</dbReference>
<proteinExistence type="inferred from homology"/>
<dbReference type="InterPro" id="IPR035892">
    <property type="entry name" value="C2_domain_sf"/>
</dbReference>
<keyword evidence="5" id="KW-0443">Lipid metabolism</keyword>
<dbReference type="SMART" id="SM00233">
    <property type="entry name" value="PH"/>
    <property type="match status" value="1"/>
</dbReference>
<evidence type="ECO:0000256" key="1">
    <source>
        <dbReference type="ARBA" id="ARBA00004847"/>
    </source>
</evidence>
<name>A0A5N5T9H4_9CRUS</name>
<evidence type="ECO:0000259" key="6">
    <source>
        <dbReference type="PROSITE" id="PS50003"/>
    </source>
</evidence>
<keyword evidence="9" id="KW-1185">Reference proteome</keyword>
<dbReference type="GO" id="GO:0016316">
    <property type="term" value="F:phosphatidylinositol-3,4-bisphosphate 4-phosphatase activity"/>
    <property type="evidence" value="ECO:0007669"/>
    <property type="project" value="UniProtKB-EC"/>
</dbReference>
<dbReference type="InterPro" id="IPR000008">
    <property type="entry name" value="C2_dom"/>
</dbReference>
<dbReference type="PANTHER" id="PTHR12187">
    <property type="entry name" value="AGAP000124-PA"/>
    <property type="match status" value="1"/>
</dbReference>
<sequence>FLENILGKILKYFTKDAFIGLCDNLANLMADGLNFPSVRQDGFFRRSDKVFVERWCRLRGNLLFYFKSKDYCSDPVGVLVLENFQIVEEKVENYPYSFTLLYQESSHILSALNAKEKASWISLIQKASMTYMKSQINSLLRLIGNFQNNHPISIEKYRMDTGASIDLCKPPFFEMSISCDNLRCDSNGVPPNPRVTIYISKSPYKSWILYFQTEVLEKTSNPLFLTTVTFRHCDGIDSDTKLCFIASDVKEKVSDTYSHLGKTMTTVQPLLEASRMRLFLLSPQKHTIGFITLTTWLVASDSKDVKSKFCHATPKHYPVSESPKPIGHRRTQSLPPKLNCKVKQPSQGSLTYIYENPIVSTFRFHSGLGGDISVIEIMAEPYLCYKFPQQLLRLWITEEELQLEEISSLGELTEKWKLRQTALLQQHSTLINIYESCLSNMEENFNAEKDESALEFAPINLHIQRLFAQNESLRRSKFYDIITVGAFSANSLGFKKGGLSDLLREQLQLTLSHSHNNGSSKNDCKAKLCEDAIDNLRRLRKEIILNLRLLLNSLQKGGGVSLLSIHEKLQEKTNLLLHVLDPSLIEEAFEFLDKIRVPHNPPHPLTIASRCTQNDLIKGYTSPDQALDMELASPVIHDVFDKTDHSHKLLEDFSGEKGNSYKTRLEEGLSEFTVNSCYKSTDEPEPWDLIQLNIKASLICLSSKIKYFSEILSSQDYEAVISSCSKDDEEAAAALKTPSKGYLETSFDDDFPQSLTRETLNSHKLTVNAVTPDLSPCDDSGIVVDRDKLEEESLLNLPGTPVNESLSEKPLQRTKSLNNDWSAEVKPSIRKLRQAIDGLMRTARLTQSVFKLKEIPHNSSYNHSLKYRRDICFSQALTALVTGLLTKIWCKKVDANFVQILTKIGPLALFEGLLTCYRAEAGRLADMIVAVEDISKVDFVMVPAGVFSQNDYSANCSSSNIGAGPFQHMKIPLPRVTGTRKGMRIILPVPEQMLSYIPCTVSGRPSDPPTFRVTPVFFNIGINEEATLAAKLNKDGGQYRNNHNSFERLSSYYNRFKAIFPVEEDQRRNTLSSPFHGRRKESLHVLIGQLHKEVLKHQSKNVSVLHIAANICKCMDGIRFTSCKSAKDRTAMSVTLEEVNFLQEEFDLSQTELKVALDCLRSEGTRLKNCEKNVSRPKYAFSSLQLALFPPKYRPPSGTYGSNPT</sequence>
<dbReference type="InterPro" id="IPR039034">
    <property type="entry name" value="INPP4"/>
</dbReference>
<evidence type="ECO:0000256" key="3">
    <source>
        <dbReference type="ARBA" id="ARBA00013037"/>
    </source>
</evidence>
<dbReference type="Pfam" id="PF00169">
    <property type="entry name" value="PH"/>
    <property type="match status" value="1"/>
</dbReference>
<evidence type="ECO:0000256" key="5">
    <source>
        <dbReference type="ARBA" id="ARBA00023098"/>
    </source>
</evidence>
<dbReference type="OrthoDB" id="159395at2759"/>
<keyword evidence="4" id="KW-0378">Hydrolase</keyword>
<dbReference type="PROSITE" id="PS50003">
    <property type="entry name" value="PH_DOMAIN"/>
    <property type="match status" value="1"/>
</dbReference>
<evidence type="ECO:0000256" key="4">
    <source>
        <dbReference type="ARBA" id="ARBA00022801"/>
    </source>
</evidence>
<evidence type="ECO:0000256" key="2">
    <source>
        <dbReference type="ARBA" id="ARBA00006306"/>
    </source>
</evidence>
<dbReference type="InterPro" id="IPR011993">
    <property type="entry name" value="PH-like_dom_sf"/>
</dbReference>
<gene>
    <name evidence="8" type="primary">INPP4B</name>
    <name evidence="8" type="ORF">Anas_10668</name>
</gene>
<accession>A0A5N5T9H4</accession>
<dbReference type="AlphaFoldDB" id="A0A5N5T9H4"/>
<dbReference type="SUPFAM" id="SSF49562">
    <property type="entry name" value="C2 domain (Calcium/lipid-binding domain, CaLB)"/>
    <property type="match status" value="1"/>
</dbReference>
<dbReference type="PANTHER" id="PTHR12187:SF11">
    <property type="entry name" value="PHOSPHATIDYLINOSITOL-3,4-BISPHOSPHATE 4-PHOSPHATASE"/>
    <property type="match status" value="1"/>
</dbReference>
<dbReference type="Proteomes" id="UP000326759">
    <property type="component" value="Unassembled WGS sequence"/>
</dbReference>
<dbReference type="EMBL" id="SEYY01005489">
    <property type="protein sequence ID" value="KAB7503284.1"/>
    <property type="molecule type" value="Genomic_DNA"/>
</dbReference>
<evidence type="ECO:0000259" key="7">
    <source>
        <dbReference type="PROSITE" id="PS50004"/>
    </source>
</evidence>
<protein>
    <recommendedName>
        <fullName evidence="3">phosphatidylinositol-3,4-bisphosphate 4-phosphatase</fullName>
        <ecNumber evidence="3">3.1.3.66</ecNumber>
    </recommendedName>
</protein>
<feature type="non-terminal residue" evidence="8">
    <location>
        <position position="1"/>
    </location>
</feature>
<comment type="caution">
    <text evidence="8">The sequence shown here is derived from an EMBL/GenBank/DDBJ whole genome shotgun (WGS) entry which is preliminary data.</text>
</comment>
<feature type="domain" description="C2" evidence="7">
    <location>
        <begin position="153"/>
        <end position="280"/>
    </location>
</feature>
<feature type="domain" description="PH" evidence="6">
    <location>
        <begin position="37"/>
        <end position="129"/>
    </location>
</feature>
<dbReference type="Gene3D" id="2.30.29.30">
    <property type="entry name" value="Pleckstrin-homology domain (PH domain)/Phosphotyrosine-binding domain (PTB)"/>
    <property type="match status" value="1"/>
</dbReference>
<evidence type="ECO:0000313" key="9">
    <source>
        <dbReference type="Proteomes" id="UP000326759"/>
    </source>
</evidence>
<dbReference type="EC" id="3.1.3.66" evidence="3"/>
<dbReference type="SUPFAM" id="SSF50729">
    <property type="entry name" value="PH domain-like"/>
    <property type="match status" value="1"/>
</dbReference>
<dbReference type="PROSITE" id="PS50004">
    <property type="entry name" value="C2"/>
    <property type="match status" value="1"/>
</dbReference>
<comment type="similarity">
    <text evidence="2">Belongs to the inositol 3,4-bisphosphate 4-phosphatase family.</text>
</comment>
<evidence type="ECO:0000313" key="8">
    <source>
        <dbReference type="EMBL" id="KAB7503284.1"/>
    </source>
</evidence>
<dbReference type="InterPro" id="IPR001849">
    <property type="entry name" value="PH_domain"/>
</dbReference>
<organism evidence="8 9">
    <name type="scientific">Armadillidium nasatum</name>
    <dbReference type="NCBI Taxonomy" id="96803"/>
    <lineage>
        <taxon>Eukaryota</taxon>
        <taxon>Metazoa</taxon>
        <taxon>Ecdysozoa</taxon>
        <taxon>Arthropoda</taxon>
        <taxon>Crustacea</taxon>
        <taxon>Multicrustacea</taxon>
        <taxon>Malacostraca</taxon>
        <taxon>Eumalacostraca</taxon>
        <taxon>Peracarida</taxon>
        <taxon>Isopoda</taxon>
        <taxon>Oniscidea</taxon>
        <taxon>Crinocheta</taxon>
        <taxon>Armadillidiidae</taxon>
        <taxon>Armadillidium</taxon>
    </lineage>
</organism>
<dbReference type="UniPathway" id="UPA00944"/>
<reference evidence="8 9" key="1">
    <citation type="journal article" date="2019" name="PLoS Biol.">
        <title>Sex chromosomes control vertical transmission of feminizing Wolbachia symbionts in an isopod.</title>
        <authorList>
            <person name="Becking T."/>
            <person name="Chebbi M.A."/>
            <person name="Giraud I."/>
            <person name="Moumen B."/>
            <person name="Laverre T."/>
            <person name="Caubet Y."/>
            <person name="Peccoud J."/>
            <person name="Gilbert C."/>
            <person name="Cordaux R."/>
        </authorList>
    </citation>
    <scope>NUCLEOTIDE SEQUENCE [LARGE SCALE GENOMIC DNA]</scope>
    <source>
        <strain evidence="8">ANa2</strain>
        <tissue evidence="8">Whole body excluding digestive tract and cuticle</tissue>
    </source>
</reference>
<comment type="pathway">
    <text evidence="1">Signal transduction; phosphatidylinositol signaling pathway.</text>
</comment>